<reference evidence="2 3" key="1">
    <citation type="submission" date="2018-04" db="EMBL/GenBank/DDBJ databases">
        <title>Genomic Encyclopedia of Archaeal and Bacterial Type Strains, Phase II (KMG-II): from individual species to whole genera.</title>
        <authorList>
            <person name="Goeker M."/>
        </authorList>
    </citation>
    <scope>NUCLEOTIDE SEQUENCE [LARGE SCALE GENOMIC DNA]</scope>
    <source>
        <strain evidence="2 3">DSM 26809</strain>
    </source>
</reference>
<keyword evidence="3" id="KW-1185">Reference proteome</keyword>
<keyword evidence="1" id="KW-0472">Membrane</keyword>
<feature type="transmembrane region" description="Helical" evidence="1">
    <location>
        <begin position="20"/>
        <end position="38"/>
    </location>
</feature>
<evidence type="ECO:0008006" key="4">
    <source>
        <dbReference type="Google" id="ProtNLM"/>
    </source>
</evidence>
<comment type="caution">
    <text evidence="2">The sequence shown here is derived from an EMBL/GenBank/DDBJ whole genome shotgun (WGS) entry which is preliminary data.</text>
</comment>
<dbReference type="EMBL" id="QAOQ01000004">
    <property type="protein sequence ID" value="PTQ96719.1"/>
    <property type="molecule type" value="Genomic_DNA"/>
</dbReference>
<dbReference type="RefSeq" id="WP_107828673.1">
    <property type="nucleotide sequence ID" value="NZ_CP160205.1"/>
</dbReference>
<evidence type="ECO:0000313" key="2">
    <source>
        <dbReference type="EMBL" id="PTQ96719.1"/>
    </source>
</evidence>
<accession>A0A2T5J9N6</accession>
<evidence type="ECO:0000256" key="1">
    <source>
        <dbReference type="SAM" id="Phobius"/>
    </source>
</evidence>
<organism evidence="2 3">
    <name type="scientific">Mucilaginibacter yixingensis</name>
    <dbReference type="NCBI Taxonomy" id="1295612"/>
    <lineage>
        <taxon>Bacteria</taxon>
        <taxon>Pseudomonadati</taxon>
        <taxon>Bacteroidota</taxon>
        <taxon>Sphingobacteriia</taxon>
        <taxon>Sphingobacteriales</taxon>
        <taxon>Sphingobacteriaceae</taxon>
        <taxon>Mucilaginibacter</taxon>
    </lineage>
</organism>
<gene>
    <name evidence="2" type="ORF">C8P68_104207</name>
</gene>
<evidence type="ECO:0000313" key="3">
    <source>
        <dbReference type="Proteomes" id="UP000244168"/>
    </source>
</evidence>
<dbReference type="AlphaFoldDB" id="A0A2T5J9N6"/>
<dbReference type="OrthoDB" id="799349at2"/>
<keyword evidence="1" id="KW-1133">Transmembrane helix</keyword>
<protein>
    <recommendedName>
        <fullName evidence="4">Cytochrome oxidase complex assembly protein 1</fullName>
    </recommendedName>
</protein>
<dbReference type="Proteomes" id="UP000244168">
    <property type="component" value="Unassembled WGS sequence"/>
</dbReference>
<name>A0A2T5J9N6_9SPHI</name>
<proteinExistence type="predicted"/>
<keyword evidence="1" id="KW-0812">Transmembrane</keyword>
<sequence>MEHDYLQSKKFKKKTAKNGVWFILVLAALFLFTLFKFASSGGIGMLAMGPPSSGEVYDMAKQFVKATTRSERVDFPESGFQFAQKTDSIYVVRSVMETTSPSGEKRTLNFKAIMQFKGGRHDNMSNWSLLNISED</sequence>